<dbReference type="EMBL" id="LKPO01000012">
    <property type="protein sequence ID" value="OLF94348.1"/>
    <property type="molecule type" value="Genomic_DNA"/>
</dbReference>
<dbReference type="AlphaFoldDB" id="A0A7Z0WY92"/>
<organism evidence="1 2">
    <name type="scientific">Bacillus paralicheniformis</name>
    <dbReference type="NCBI Taxonomy" id="1648923"/>
    <lineage>
        <taxon>Bacteria</taxon>
        <taxon>Bacillati</taxon>
        <taxon>Bacillota</taxon>
        <taxon>Bacilli</taxon>
        <taxon>Bacillales</taxon>
        <taxon>Bacillaceae</taxon>
        <taxon>Bacillus</taxon>
    </lineage>
</organism>
<dbReference type="RefSeq" id="WP_229118231.1">
    <property type="nucleotide sequence ID" value="NZ_AP023088.1"/>
</dbReference>
<proteinExistence type="predicted"/>
<reference evidence="1 2" key="1">
    <citation type="journal article" date="2016" name="Front. Microbiol.">
        <title>High-Level Heat Resistance of Spores of Bacillus amyloliquefaciens and Bacillus licheniformis Results from the Presence of a spoVA Operon in a Tn1546 Transposon.</title>
        <authorList>
            <person name="Berendsen E.M."/>
            <person name="Koning R.A."/>
            <person name="Boekhorst J."/>
            <person name="de Jong A."/>
            <person name="Kuipers O.P."/>
            <person name="Wells-Bennik M.H."/>
        </authorList>
    </citation>
    <scope>NUCLEOTIDE SEQUENCE [LARGE SCALE GENOMIC DNA]</scope>
    <source>
        <strain evidence="1 2">B4121</strain>
    </source>
</reference>
<gene>
    <name evidence="1" type="ORF">B4121_1975</name>
</gene>
<sequence length="197" mass="22544">MGVVANNCRTSKVPAMKSKAEALAVRAQESLVEVYLGAIEFDRAGEYYFAGDKVKAIAAIKEGFKKLKHARYLLVDVQHRELEMHPHNTKKFETKYEEIMYDEKEMKEIFRIRVRGIQNVIQCIDHLTYVNAEEKAVEALENNDFNSLYNSVSNSARELITAALQHNMNVIQQSKYTHETSDVIKTLFPEEAKSIAN</sequence>
<evidence type="ECO:0000313" key="2">
    <source>
        <dbReference type="Proteomes" id="UP000185604"/>
    </source>
</evidence>
<comment type="caution">
    <text evidence="1">The sequence shown here is derived from an EMBL/GenBank/DDBJ whole genome shotgun (WGS) entry which is preliminary data.</text>
</comment>
<evidence type="ECO:0000313" key="1">
    <source>
        <dbReference type="EMBL" id="OLF94348.1"/>
    </source>
</evidence>
<dbReference type="Proteomes" id="UP000185604">
    <property type="component" value="Unassembled WGS sequence"/>
</dbReference>
<protein>
    <submittedName>
        <fullName evidence="1">Uncharacterized protein</fullName>
    </submittedName>
</protein>
<accession>A0A7Z0WY92</accession>
<name>A0A7Z0WY92_9BACI</name>